<dbReference type="Proteomes" id="UP000064967">
    <property type="component" value="Chromosome"/>
</dbReference>
<dbReference type="STRING" id="1391654.AKJ09_01075"/>
<dbReference type="AlphaFoldDB" id="A0A0K1PLZ1"/>
<keyword evidence="1" id="KW-0732">Signal</keyword>
<dbReference type="Gene3D" id="1.10.1130.10">
    <property type="entry name" value="Flavocytochrome C3, Chain A"/>
    <property type="match status" value="1"/>
</dbReference>
<gene>
    <name evidence="2" type="ORF">AKJ09_01075</name>
</gene>
<reference evidence="2 3" key="1">
    <citation type="submission" date="2015-08" db="EMBL/GenBank/DDBJ databases">
        <authorList>
            <person name="Babu N.S."/>
            <person name="Beckwith C.J."/>
            <person name="Beseler K.G."/>
            <person name="Brison A."/>
            <person name="Carone J.V."/>
            <person name="Caskin T.P."/>
            <person name="Diamond M."/>
            <person name="Durham M.E."/>
            <person name="Foxe J.M."/>
            <person name="Go M."/>
            <person name="Henderson B.A."/>
            <person name="Jones I.B."/>
            <person name="McGettigan J.A."/>
            <person name="Micheletti S.J."/>
            <person name="Nasrallah M.E."/>
            <person name="Ortiz D."/>
            <person name="Piller C.R."/>
            <person name="Privatt S.R."/>
            <person name="Schneider S.L."/>
            <person name="Sharp S."/>
            <person name="Smith T.C."/>
            <person name="Stanton J.D."/>
            <person name="Ullery H.E."/>
            <person name="Wilson R.J."/>
            <person name="Serrano M.G."/>
            <person name="Buck G."/>
            <person name="Lee V."/>
            <person name="Wang Y."/>
            <person name="Carvalho R."/>
            <person name="Voegtly L."/>
            <person name="Shi R."/>
            <person name="Duckworth R."/>
            <person name="Johnson A."/>
            <person name="Loviza R."/>
            <person name="Walstead R."/>
            <person name="Shah Z."/>
            <person name="Kiflezghi M."/>
            <person name="Wade K."/>
            <person name="Ball S.L."/>
            <person name="Bradley K.W."/>
            <person name="Asai D.J."/>
            <person name="Bowman C.A."/>
            <person name="Russell D.A."/>
            <person name="Pope W.H."/>
            <person name="Jacobs-Sera D."/>
            <person name="Hendrix R.W."/>
            <person name="Hatfull G.F."/>
        </authorList>
    </citation>
    <scope>NUCLEOTIDE SEQUENCE [LARGE SCALE GENOMIC DNA]</scope>
    <source>
        <strain evidence="2 3">DSM 27648</strain>
    </source>
</reference>
<dbReference type="KEGG" id="llu:AKJ09_01075"/>
<proteinExistence type="predicted"/>
<dbReference type="InterPro" id="IPR036280">
    <property type="entry name" value="Multihaem_cyt_sf"/>
</dbReference>
<evidence type="ECO:0000313" key="3">
    <source>
        <dbReference type="Proteomes" id="UP000064967"/>
    </source>
</evidence>
<evidence type="ECO:0000256" key="1">
    <source>
        <dbReference type="SAM" id="SignalP"/>
    </source>
</evidence>
<feature type="signal peptide" evidence="1">
    <location>
        <begin position="1"/>
        <end position="23"/>
    </location>
</feature>
<evidence type="ECO:0000313" key="2">
    <source>
        <dbReference type="EMBL" id="AKU94411.1"/>
    </source>
</evidence>
<name>A0A0K1PLZ1_9BACT</name>
<dbReference type="EMBL" id="CP012333">
    <property type="protein sequence ID" value="AKU94411.1"/>
    <property type="molecule type" value="Genomic_DNA"/>
</dbReference>
<dbReference type="RefSeq" id="WP_146646014.1">
    <property type="nucleotide sequence ID" value="NZ_CP012333.1"/>
</dbReference>
<dbReference type="SUPFAM" id="SSF48695">
    <property type="entry name" value="Multiheme cytochromes"/>
    <property type="match status" value="1"/>
</dbReference>
<keyword evidence="3" id="KW-1185">Reference proteome</keyword>
<feature type="chain" id="PRO_5005466261" evidence="1">
    <location>
        <begin position="24"/>
        <end position="343"/>
    </location>
</feature>
<sequence length="343" mass="36683">MKRTAWGLALAFALVPRAVSAEADGRPSLRLPAPATSAYARGSREQVNARCVACHAGVARDHDGSLHAQAFVEPSFQKGYAIEPAAFCRSCHAPEHGPATEPDAFARSHGVACVTCHVPDANGTIVTGEGHDTGSNGPHAVKRIPNFGTRACTSCHEFAFPNSGSLGEKGLMQKTATEHATSTYGDRTCTTCHMPKSDSGRRSHRFTASRDATMLAAALHVKASREANGHLSFELSSLGVGHAFPTGDLFRRLVLRLKTARGVREQSFERSFRATRDPANGKTSRFEATDTRLAPSRRFELDVAAPEGGCSWELVYQRVTGVGQTPPFTADVEAETVLARGTL</sequence>
<protein>
    <submittedName>
        <fullName evidence="2">Uncharacterized protein</fullName>
    </submittedName>
</protein>
<accession>A0A0K1PLZ1</accession>
<dbReference type="OrthoDB" id="9814800at2"/>
<organism evidence="2 3">
    <name type="scientific">Labilithrix luteola</name>
    <dbReference type="NCBI Taxonomy" id="1391654"/>
    <lineage>
        <taxon>Bacteria</taxon>
        <taxon>Pseudomonadati</taxon>
        <taxon>Myxococcota</taxon>
        <taxon>Polyangia</taxon>
        <taxon>Polyangiales</taxon>
        <taxon>Labilitrichaceae</taxon>
        <taxon>Labilithrix</taxon>
    </lineage>
</organism>